<gene>
    <name evidence="4" type="ORF">TRIUR3_06543</name>
</gene>
<dbReference type="InterPro" id="IPR026961">
    <property type="entry name" value="PGG_dom"/>
</dbReference>
<dbReference type="eggNOG" id="KOG0504">
    <property type="taxonomic scope" value="Eukaryota"/>
</dbReference>
<dbReference type="Pfam" id="PF13962">
    <property type="entry name" value="PGG"/>
    <property type="match status" value="8"/>
</dbReference>
<evidence type="ECO:0000256" key="2">
    <source>
        <dbReference type="SAM" id="Phobius"/>
    </source>
</evidence>
<feature type="transmembrane region" description="Helical" evidence="2">
    <location>
        <begin position="945"/>
        <end position="965"/>
    </location>
</feature>
<feature type="transmembrane region" description="Helical" evidence="2">
    <location>
        <begin position="1170"/>
        <end position="1190"/>
    </location>
</feature>
<feature type="domain" description="PGG" evidence="3">
    <location>
        <begin position="1204"/>
        <end position="1317"/>
    </location>
</feature>
<feature type="transmembrane region" description="Helical" evidence="2">
    <location>
        <begin position="1211"/>
        <end position="1229"/>
    </location>
</feature>
<feature type="region of interest" description="Disordered" evidence="1">
    <location>
        <begin position="565"/>
        <end position="629"/>
    </location>
</feature>
<feature type="transmembrane region" description="Helical" evidence="2">
    <location>
        <begin position="977"/>
        <end position="996"/>
    </location>
</feature>
<feature type="compositionally biased region" description="Basic and acidic residues" evidence="1">
    <location>
        <begin position="613"/>
        <end position="629"/>
    </location>
</feature>
<evidence type="ECO:0000313" key="4">
    <source>
        <dbReference type="EMBL" id="EMS50020.1"/>
    </source>
</evidence>
<feature type="domain" description="PGG" evidence="3">
    <location>
        <begin position="258"/>
        <end position="360"/>
    </location>
</feature>
<feature type="domain" description="PGG" evidence="3">
    <location>
        <begin position="26"/>
        <end position="71"/>
    </location>
</feature>
<feature type="transmembrane region" description="Helical" evidence="2">
    <location>
        <begin position="890"/>
        <end position="914"/>
    </location>
</feature>
<reference evidence="4" key="1">
    <citation type="journal article" date="2013" name="Nature">
        <title>Draft genome of the wheat A-genome progenitor Triticum urartu.</title>
        <authorList>
            <person name="Ling H.Q."/>
            <person name="Zhao S."/>
            <person name="Liu D."/>
            <person name="Wang J."/>
            <person name="Sun H."/>
            <person name="Zhang C."/>
            <person name="Fan H."/>
            <person name="Li D."/>
            <person name="Dong L."/>
            <person name="Tao Y."/>
            <person name="Gao C."/>
            <person name="Wu H."/>
            <person name="Li Y."/>
            <person name="Cui Y."/>
            <person name="Guo X."/>
            <person name="Zheng S."/>
            <person name="Wang B."/>
            <person name="Yu K."/>
            <person name="Liang Q."/>
            <person name="Yang W."/>
            <person name="Lou X."/>
            <person name="Chen J."/>
            <person name="Feng M."/>
            <person name="Jian J."/>
            <person name="Zhang X."/>
            <person name="Luo G."/>
            <person name="Jiang Y."/>
            <person name="Liu J."/>
            <person name="Wang Z."/>
            <person name="Sha Y."/>
            <person name="Zhang B."/>
            <person name="Wu H."/>
            <person name="Tang D."/>
            <person name="Shen Q."/>
            <person name="Xue P."/>
            <person name="Zou S."/>
            <person name="Wang X."/>
            <person name="Liu X."/>
            <person name="Wang F."/>
            <person name="Yang Y."/>
            <person name="An X."/>
            <person name="Dong Z."/>
            <person name="Zhang K."/>
            <person name="Zhang X."/>
            <person name="Luo M.C."/>
            <person name="Dvorak J."/>
            <person name="Tong Y."/>
            <person name="Wang J."/>
            <person name="Yang H."/>
            <person name="Li Z."/>
            <person name="Wang D."/>
            <person name="Zhang A."/>
            <person name="Wang J."/>
        </authorList>
    </citation>
    <scope>NUCLEOTIDE SEQUENCE</scope>
</reference>
<feature type="transmembrane region" description="Helical" evidence="2">
    <location>
        <begin position="203"/>
        <end position="224"/>
    </location>
</feature>
<feature type="domain" description="PGG" evidence="3">
    <location>
        <begin position="1399"/>
        <end position="1481"/>
    </location>
</feature>
<feature type="transmembrane region" description="Helical" evidence="2">
    <location>
        <begin position="1404"/>
        <end position="1423"/>
    </location>
</feature>
<feature type="transmembrane region" description="Helical" evidence="2">
    <location>
        <begin position="1454"/>
        <end position="1474"/>
    </location>
</feature>
<sequence length="1665" mass="182200">MANEQLVQQQQQQQQGQGDEDDDSKLYEFKEQLLLLSALVATVTYVAGLNLPGGSWEQDDPGGHMAGDPIAPPPPPMVMVLDLLGLMGAYGAGSCRDAFTTIYAVAAFSFSVLVIISVFLSFLAKANRDDAISSDAIPITTNGDDNKVHPKSLCNLMKIGIVKLFEKGKLRLVVLCGLILVALLGLMGAYAAGSCREATKTVLVLTVPVCVCLLLVLVFIWGSLADRLDSVLTRFKELVKIPSGTCTGTNVDLHEQITRDLVMLLATLVVTITYQAGLDLPGGLWLDDRDGQNIGHPVLQTTHPTRYRVFFYSNSAAFVTSLVVIMMLQSKFLLNRHTLEATLVLDLFGLITAYGAGSTREVTQSIYIVALAGIVLVYVIVHITIRDHDAELVDDEEVKHLDDKRKVLLLVAVLAAPLTYQAGLTPPGGFWLADDRELAHRAGFPILHPSSSPLHSPLQHILLLQRSKLHGVGNPHPSSCQSKAIQARHTLSCALCVHAGGHVWPHGCLRCWKLPESQDLRLCIDLGWCCASLHSLAASHFLVGALSKSQEGRDFCFVRFGKSQKGTDGQVEAGHSSSKSHEGTNGQVEAGHSSSKSHEGTDGQVEAGPRTNKSHEGTDGKVEAGHSSENKKKEKLQFLMLLGILAASMTYQTGLKPPGGLWQDSNDGHYAGNPILRDINKERYNAFFYSNSASFMASIVVVVMLLPLTLLPEKYTIKSSEEDTKLSKKDTKSPNEDTKLLDKVTKLPKEDTKLPNEEPKLAQEDPKSSNKDLKSPNEDMKPPDGDLQSPEKDTWPLWPMHTAILLDMMGLRVAYAAGSTRKWETSRNVMVLIVPVLAYIGLYAALSVFCHRKKKTEKSAVQPQNHCKMCGRNYSRFYVLESTPVRGPRVLGSAAAVDVLMLLAAFAVTITYVAGLNPPGGFWTSTQEGHRLSDPVLQARNRYRVFFICNTTSFVVSLLIIVLLLEKKLLGKKKLRLVALCGLIVVALLGLMGAYAAGSCREASKTVLVLAVPVCVCLLLALVFIWGSLVDRLDSVFTRFKQLVKTPSGTCTGTNVDLHEQITRDLVMLLATLVVTITYQAGLDLPGGLWLDDRDGQNIGHPVLQTTHPTRYRVFFYSNSAAFVTSLVVIMMLQSKFLLNRHTLEATLVLDLFGLITAYGAGSTREVTQSIYIVALAGIVLVYVIVHITIRDHDAELVDDEEVKHLDDKRKVLLLVAVLAATLTYQAGLTPPGGFWLADDRELGHRAGFPILLDNYTRRYNTFFYCNAASFMASVTLILLLVNPKLYRQGIRCRALYVCMLVGMFGLMGAYAAGSSRNLKTSVYVLTLVGTDGQVEAGHSSSKSHEGTNGQVVVGQRSSKSREGTDGQVAAGHSSNKSHEGTDGKAEAGHSSGNKNSSKKKEKLQYLMLLGILAASMTYQTGLKPPGGLWQDNNDGHYAGNPILRDINKDRYNAFFYSNAASFMASIVVVVMLLPLTLLPEKYTIESSEKDTNLSKKDAETPDEDTQSLDKVLNLPKEETELPDVVPKSAEEDPKLPEKDTWPLWPMHTAILLDMMGLLVAYAAGSTRKWETSRNIMVLAVPVLAYIGLYVALSVFRHRKEESTAPPPAVQPWNHCKTCMSVGSTLVFRCTQRQQQHLRLRCMHGCMSARQQVKIFLLARAAGVP</sequence>
<feature type="region of interest" description="Disordered" evidence="1">
    <location>
        <begin position="1336"/>
        <end position="1400"/>
    </location>
</feature>
<feature type="transmembrane region" description="Helical" evidence="2">
    <location>
        <begin position="1576"/>
        <end position="1596"/>
    </location>
</feature>
<evidence type="ECO:0000259" key="3">
    <source>
        <dbReference type="Pfam" id="PF13962"/>
    </source>
</evidence>
<keyword evidence="2" id="KW-1133">Transmembrane helix</keyword>
<dbReference type="PANTHER" id="PTHR24177">
    <property type="entry name" value="CASKIN"/>
    <property type="match status" value="1"/>
</dbReference>
<organism evidence="4">
    <name type="scientific">Triticum urartu</name>
    <name type="common">Red wild einkorn</name>
    <name type="synonym">Crithodium urartu</name>
    <dbReference type="NCBI Taxonomy" id="4572"/>
    <lineage>
        <taxon>Eukaryota</taxon>
        <taxon>Viridiplantae</taxon>
        <taxon>Streptophyta</taxon>
        <taxon>Embryophyta</taxon>
        <taxon>Tracheophyta</taxon>
        <taxon>Spermatophyta</taxon>
        <taxon>Magnoliopsida</taxon>
        <taxon>Liliopsida</taxon>
        <taxon>Poales</taxon>
        <taxon>Poaceae</taxon>
        <taxon>BOP clade</taxon>
        <taxon>Pooideae</taxon>
        <taxon>Triticodae</taxon>
        <taxon>Triticeae</taxon>
        <taxon>Triticinae</taxon>
        <taxon>Triticum</taxon>
    </lineage>
</organism>
<dbReference type="PANTHER" id="PTHR24177:SF453">
    <property type="entry name" value="PGG DOMAIN-CONTAINING PROTEIN"/>
    <property type="match status" value="1"/>
</dbReference>
<feature type="transmembrane region" description="Helical" evidence="2">
    <location>
        <begin position="1008"/>
        <end position="1030"/>
    </location>
</feature>
<feature type="domain" description="PGG" evidence="3">
    <location>
        <begin position="896"/>
        <end position="1001"/>
    </location>
</feature>
<protein>
    <recommendedName>
        <fullName evidence="3">PGG domain-containing protein</fullName>
    </recommendedName>
</protein>
<feature type="region of interest" description="Disordered" evidence="1">
    <location>
        <begin position="1"/>
        <end position="22"/>
    </location>
</feature>
<feature type="transmembrane region" description="Helical" evidence="2">
    <location>
        <begin position="829"/>
        <end position="849"/>
    </location>
</feature>
<feature type="transmembrane region" description="Helical" evidence="2">
    <location>
        <begin position="33"/>
        <end position="51"/>
    </location>
</feature>
<dbReference type="EMBL" id="KD235821">
    <property type="protein sequence ID" value="EMS50020.1"/>
    <property type="molecule type" value="Genomic_DNA"/>
</dbReference>
<proteinExistence type="predicted"/>
<feature type="compositionally biased region" description="Basic and acidic residues" evidence="1">
    <location>
        <begin position="1529"/>
        <end position="1538"/>
    </location>
</feature>
<feature type="transmembrane region" description="Helical" evidence="2">
    <location>
        <begin position="686"/>
        <end position="711"/>
    </location>
</feature>
<feature type="transmembrane region" description="Helical" evidence="2">
    <location>
        <begin position="1295"/>
        <end position="1314"/>
    </location>
</feature>
<feature type="transmembrane region" description="Helical" evidence="2">
    <location>
        <begin position="1262"/>
        <end position="1283"/>
    </location>
</feature>
<feature type="region of interest" description="Disordered" evidence="1">
    <location>
        <begin position="1487"/>
        <end position="1538"/>
    </location>
</feature>
<dbReference type="GO" id="GO:0016020">
    <property type="term" value="C:membrane"/>
    <property type="evidence" value="ECO:0007669"/>
    <property type="project" value="TreeGrafter"/>
</dbReference>
<feature type="transmembrane region" description="Helical" evidence="2">
    <location>
        <begin position="309"/>
        <end position="327"/>
    </location>
</feature>
<dbReference type="OMA" id="RDGQNIG"/>
<name>M7ZCB1_TRIUA</name>
<feature type="transmembrane region" description="Helical" evidence="2">
    <location>
        <begin position="1114"/>
        <end position="1133"/>
    </location>
</feature>
<feature type="domain" description="PGG" evidence="3">
    <location>
        <begin position="399"/>
        <end position="448"/>
    </location>
</feature>
<feature type="compositionally biased region" description="Low complexity" evidence="1">
    <location>
        <begin position="8"/>
        <end position="17"/>
    </location>
</feature>
<feature type="compositionally biased region" description="Basic and acidic residues" evidence="1">
    <location>
        <begin position="1487"/>
        <end position="1500"/>
    </location>
</feature>
<feature type="transmembrane region" description="Helical" evidence="2">
    <location>
        <begin position="1544"/>
        <end position="1564"/>
    </location>
</feature>
<feature type="domain" description="PGG" evidence="3">
    <location>
        <begin position="1063"/>
        <end position="1165"/>
    </location>
</feature>
<feature type="transmembrane region" description="Helical" evidence="2">
    <location>
        <begin position="362"/>
        <end position="381"/>
    </location>
</feature>
<feature type="domain" description="PGG" evidence="3">
    <location>
        <begin position="630"/>
        <end position="713"/>
    </location>
</feature>
<keyword evidence="2" id="KW-0472">Membrane</keyword>
<feature type="region of interest" description="Disordered" evidence="1">
    <location>
        <begin position="719"/>
        <end position="794"/>
    </location>
</feature>
<feature type="transmembrane region" description="Helical" evidence="2">
    <location>
        <begin position="102"/>
        <end position="124"/>
    </location>
</feature>
<keyword evidence="2" id="KW-0812">Transmembrane</keyword>
<feature type="compositionally biased region" description="Basic and acidic residues" evidence="1">
    <location>
        <begin position="1377"/>
        <end position="1388"/>
    </location>
</feature>
<evidence type="ECO:0000256" key="1">
    <source>
        <dbReference type="SAM" id="MobiDB-lite"/>
    </source>
</evidence>
<feature type="transmembrane region" description="Helical" evidence="2">
    <location>
        <begin position="339"/>
        <end position="356"/>
    </location>
</feature>
<feature type="transmembrane region" description="Helical" evidence="2">
    <location>
        <begin position="172"/>
        <end position="191"/>
    </location>
</feature>
<dbReference type="STRING" id="4572.M7ZCB1"/>
<accession>M7ZCB1</accession>